<evidence type="ECO:0000256" key="8">
    <source>
        <dbReference type="ARBA" id="ARBA00024202"/>
    </source>
</evidence>
<comment type="subcellular location">
    <subcellularLocation>
        <location evidence="1">Cell inner membrane</location>
        <topology evidence="1">Multi-pass membrane protein</topology>
    </subcellularLocation>
    <subcellularLocation>
        <location evidence="9">Cell membrane</location>
        <topology evidence="9">Multi-pass membrane protein</topology>
    </subcellularLocation>
</comment>
<feature type="domain" description="ABC transmembrane type-1" evidence="10">
    <location>
        <begin position="75"/>
        <end position="302"/>
    </location>
</feature>
<comment type="similarity">
    <text evidence="8">Belongs to the binding-protein-dependent transport system permease family. OppBC subfamily.</text>
</comment>
<keyword evidence="5 9" id="KW-0812">Transmembrane</keyword>
<feature type="transmembrane region" description="Helical" evidence="9">
    <location>
        <begin position="9"/>
        <end position="27"/>
    </location>
</feature>
<dbReference type="Pfam" id="PF00528">
    <property type="entry name" value="BPD_transp_1"/>
    <property type="match status" value="1"/>
</dbReference>
<dbReference type="GO" id="GO:0005886">
    <property type="term" value="C:plasma membrane"/>
    <property type="evidence" value="ECO:0007669"/>
    <property type="project" value="UniProtKB-SubCell"/>
</dbReference>
<dbReference type="SUPFAM" id="SSF161098">
    <property type="entry name" value="MetI-like"/>
    <property type="match status" value="1"/>
</dbReference>
<feature type="transmembrane region" description="Helical" evidence="9">
    <location>
        <begin position="83"/>
        <end position="102"/>
    </location>
</feature>
<evidence type="ECO:0000256" key="5">
    <source>
        <dbReference type="ARBA" id="ARBA00022692"/>
    </source>
</evidence>
<keyword evidence="6 9" id="KW-1133">Transmembrane helix</keyword>
<gene>
    <name evidence="11" type="ORF">INT80_05590</name>
</gene>
<dbReference type="PANTHER" id="PTHR43163">
    <property type="entry name" value="DIPEPTIDE TRANSPORT SYSTEM PERMEASE PROTEIN DPPB-RELATED"/>
    <property type="match status" value="1"/>
</dbReference>
<name>A0A930UWP9_9PAST</name>
<evidence type="ECO:0000313" key="11">
    <source>
        <dbReference type="EMBL" id="MBF4102509.1"/>
    </source>
</evidence>
<dbReference type="EMBL" id="JADION010000012">
    <property type="protein sequence ID" value="MBF4102509.1"/>
    <property type="molecule type" value="Genomic_DNA"/>
</dbReference>
<keyword evidence="4" id="KW-0997">Cell inner membrane</keyword>
<evidence type="ECO:0000256" key="6">
    <source>
        <dbReference type="ARBA" id="ARBA00022989"/>
    </source>
</evidence>
<evidence type="ECO:0000256" key="4">
    <source>
        <dbReference type="ARBA" id="ARBA00022519"/>
    </source>
</evidence>
<proteinExistence type="inferred from homology"/>
<evidence type="ECO:0000256" key="9">
    <source>
        <dbReference type="RuleBase" id="RU363032"/>
    </source>
</evidence>
<dbReference type="CDD" id="cd06261">
    <property type="entry name" value="TM_PBP2"/>
    <property type="match status" value="1"/>
</dbReference>
<comment type="caution">
    <text evidence="11">The sequence shown here is derived from an EMBL/GenBank/DDBJ whole genome shotgun (WGS) entry which is preliminary data.</text>
</comment>
<dbReference type="InterPro" id="IPR000515">
    <property type="entry name" value="MetI-like"/>
</dbReference>
<keyword evidence="2 9" id="KW-0813">Transport</keyword>
<dbReference type="PANTHER" id="PTHR43163:SF4">
    <property type="entry name" value="PUTRESCINE EXPORT SYSTEM PERMEASE PROTEIN SAPB"/>
    <property type="match status" value="1"/>
</dbReference>
<evidence type="ECO:0000256" key="7">
    <source>
        <dbReference type="ARBA" id="ARBA00023136"/>
    </source>
</evidence>
<keyword evidence="3" id="KW-1003">Cell membrane</keyword>
<accession>A0A930UWP9</accession>
<feature type="transmembrane region" description="Helical" evidence="9">
    <location>
        <begin position="283"/>
        <end position="309"/>
    </location>
</feature>
<feature type="transmembrane region" description="Helical" evidence="9">
    <location>
        <begin position="114"/>
        <end position="137"/>
    </location>
</feature>
<keyword evidence="7 9" id="KW-0472">Membrane</keyword>
<dbReference type="AlphaFoldDB" id="A0A930UWP9"/>
<reference evidence="11" key="1">
    <citation type="submission" date="2020-11" db="EMBL/GenBank/DDBJ databases">
        <title>Gallibacterium anatis 1637, full genome, WGS.</title>
        <authorList>
            <person name="Laishevtcev A.I."/>
            <person name="Yakimova E.A."/>
            <person name="Petkovich D."/>
            <person name="Stepanova T.V."/>
            <person name="Kalendr R.S."/>
            <person name="Rubalsky E.O."/>
            <person name="Zulkarneev E.R."/>
            <person name="Aleshkin A.V."/>
        </authorList>
    </citation>
    <scope>NUCLEOTIDE SEQUENCE</scope>
    <source>
        <strain evidence="11">1637</strain>
    </source>
</reference>
<dbReference type="PROSITE" id="PS50928">
    <property type="entry name" value="ABC_TM1"/>
    <property type="match status" value="1"/>
</dbReference>
<evidence type="ECO:0000256" key="1">
    <source>
        <dbReference type="ARBA" id="ARBA00004429"/>
    </source>
</evidence>
<evidence type="ECO:0000256" key="2">
    <source>
        <dbReference type="ARBA" id="ARBA00022448"/>
    </source>
</evidence>
<dbReference type="GO" id="GO:0071916">
    <property type="term" value="F:dipeptide transmembrane transporter activity"/>
    <property type="evidence" value="ECO:0007669"/>
    <property type="project" value="TreeGrafter"/>
</dbReference>
<dbReference type="InterPro" id="IPR035906">
    <property type="entry name" value="MetI-like_sf"/>
</dbReference>
<evidence type="ECO:0000259" key="10">
    <source>
        <dbReference type="PROSITE" id="PS50928"/>
    </source>
</evidence>
<feature type="transmembrane region" description="Helical" evidence="9">
    <location>
        <begin position="244"/>
        <end position="263"/>
    </location>
</feature>
<protein>
    <submittedName>
        <fullName evidence="11">ABC transporter permease subunit</fullName>
    </submittedName>
</protein>
<organism evidence="11">
    <name type="scientific">Gallibacterium anatis</name>
    <dbReference type="NCBI Taxonomy" id="750"/>
    <lineage>
        <taxon>Bacteria</taxon>
        <taxon>Pseudomonadati</taxon>
        <taxon>Pseudomonadota</taxon>
        <taxon>Gammaproteobacteria</taxon>
        <taxon>Pasteurellales</taxon>
        <taxon>Pasteurellaceae</taxon>
        <taxon>Gallibacterium</taxon>
    </lineage>
</organism>
<sequence length="360" mass="40689">MIVALIRRLLLIFISLVILSILAYAIMLKDPLNQVLFEGSTFQGYLQYIEKLTNADFGITYIGGELLRDQILSVLPSTLELCIAAMILALLFGIPLGFIGALSNHSVGKFIRGFSSIGLSIPVYWIGLILLYLAAIYNWEISSVGQYNALYEIKPVTGFAIIDVWFVEEPYRIKIVQSVLQHLALPTLVLMIMPMMEITRLTQHRAEQVISANYTKTALTRGWSKFKILRVYLLRNTLAPILPYIIRTFTLTLAACMLIENIFNWSGIGQWLIAALSEQDYNAVASGVIVIGIIVLFINLLADLSEFLLDPFKKRLGMIEQRAEDFRNTKAKKPFGKYSAKIVLLYLVYSVFPDWSLLLF</sequence>
<evidence type="ECO:0000256" key="3">
    <source>
        <dbReference type="ARBA" id="ARBA00022475"/>
    </source>
</evidence>
<dbReference type="Gene3D" id="1.10.3720.10">
    <property type="entry name" value="MetI-like"/>
    <property type="match status" value="1"/>
</dbReference>